<feature type="non-terminal residue" evidence="3">
    <location>
        <position position="103"/>
    </location>
</feature>
<feature type="non-terminal residue" evidence="3">
    <location>
        <position position="1"/>
    </location>
</feature>
<evidence type="ECO:0000313" key="3">
    <source>
        <dbReference type="EMBL" id="CAF4960239.1"/>
    </source>
</evidence>
<dbReference type="GO" id="GO:0031380">
    <property type="term" value="C:nuclear RNA-directed RNA polymerase complex"/>
    <property type="evidence" value="ECO:0007669"/>
    <property type="project" value="TreeGrafter"/>
</dbReference>
<proteinExistence type="inferred from homology"/>
<dbReference type="InterPro" id="IPR007855">
    <property type="entry name" value="RDRP"/>
</dbReference>
<keyword evidence="1" id="KW-0548">Nucleotidyltransferase</keyword>
<dbReference type="GO" id="GO:0030422">
    <property type="term" value="P:siRNA processing"/>
    <property type="evidence" value="ECO:0007669"/>
    <property type="project" value="TreeGrafter"/>
</dbReference>
<comment type="similarity">
    <text evidence="1">Belongs to the RdRP family.</text>
</comment>
<gene>
    <name evidence="3" type="ORF">TOA249_LOCUS34213</name>
</gene>
<dbReference type="EMBL" id="CAJOBS010016737">
    <property type="protein sequence ID" value="CAF4960239.1"/>
    <property type="molecule type" value="Genomic_DNA"/>
</dbReference>
<protein>
    <recommendedName>
        <fullName evidence="1">RNA-dependent RNA polymerase</fullName>
        <ecNumber evidence="1">2.7.7.48</ecNumber>
    </recommendedName>
</protein>
<keyword evidence="1" id="KW-0694">RNA-binding</keyword>
<keyword evidence="1" id="KW-0808">Transferase</keyword>
<feature type="domain" description="RDRP core" evidence="2">
    <location>
        <begin position="1"/>
        <end position="80"/>
    </location>
</feature>
<accession>A0A821YCQ6</accession>
<dbReference type="PANTHER" id="PTHR23079">
    <property type="entry name" value="RNA-DEPENDENT RNA POLYMERASE"/>
    <property type="match status" value="1"/>
</dbReference>
<organism evidence="3 4">
    <name type="scientific">Rotaria socialis</name>
    <dbReference type="NCBI Taxonomy" id="392032"/>
    <lineage>
        <taxon>Eukaryota</taxon>
        <taxon>Metazoa</taxon>
        <taxon>Spiralia</taxon>
        <taxon>Gnathifera</taxon>
        <taxon>Rotifera</taxon>
        <taxon>Eurotatoria</taxon>
        <taxon>Bdelloidea</taxon>
        <taxon>Philodinida</taxon>
        <taxon>Philodinidae</taxon>
        <taxon>Rotaria</taxon>
    </lineage>
</organism>
<dbReference type="Proteomes" id="UP000663838">
    <property type="component" value="Unassembled WGS sequence"/>
</dbReference>
<dbReference type="GO" id="GO:0003723">
    <property type="term" value="F:RNA binding"/>
    <property type="evidence" value="ECO:0007669"/>
    <property type="project" value="UniProtKB-KW"/>
</dbReference>
<name>A0A821YCQ6_9BILA</name>
<evidence type="ECO:0000259" key="2">
    <source>
        <dbReference type="Pfam" id="PF05183"/>
    </source>
</evidence>
<comment type="catalytic activity">
    <reaction evidence="1">
        <text>RNA(n) + a ribonucleoside 5'-triphosphate = RNA(n+1) + diphosphate</text>
        <dbReference type="Rhea" id="RHEA:21248"/>
        <dbReference type="Rhea" id="RHEA-COMP:14527"/>
        <dbReference type="Rhea" id="RHEA-COMP:17342"/>
        <dbReference type="ChEBI" id="CHEBI:33019"/>
        <dbReference type="ChEBI" id="CHEBI:61557"/>
        <dbReference type="ChEBI" id="CHEBI:140395"/>
        <dbReference type="EC" id="2.7.7.48"/>
    </reaction>
</comment>
<dbReference type="AlphaFoldDB" id="A0A821YCQ6"/>
<dbReference type="EC" id="2.7.7.48" evidence="1"/>
<sequence length="103" mass="11246">SGSDLDGDEYAVIWHEDLVPLQTDNAEPYNYDSNTKPMELDRPVGRSDIHDVVLNIAESDFLGRLSNLHLAYADLFGVDSDIKPQADVLSTIGLAGAISEEVD</sequence>
<evidence type="ECO:0000313" key="4">
    <source>
        <dbReference type="Proteomes" id="UP000663838"/>
    </source>
</evidence>
<dbReference type="Pfam" id="PF05183">
    <property type="entry name" value="RdRP"/>
    <property type="match status" value="1"/>
</dbReference>
<reference evidence="3" key="1">
    <citation type="submission" date="2021-02" db="EMBL/GenBank/DDBJ databases">
        <authorList>
            <person name="Nowell W R."/>
        </authorList>
    </citation>
    <scope>NUCLEOTIDE SEQUENCE</scope>
</reference>
<dbReference type="GO" id="GO:0003968">
    <property type="term" value="F:RNA-directed RNA polymerase activity"/>
    <property type="evidence" value="ECO:0007669"/>
    <property type="project" value="UniProtKB-KW"/>
</dbReference>
<keyword evidence="1" id="KW-0696">RNA-directed RNA polymerase</keyword>
<dbReference type="InterPro" id="IPR057596">
    <property type="entry name" value="RDRP_core"/>
</dbReference>
<evidence type="ECO:0000256" key="1">
    <source>
        <dbReference type="RuleBase" id="RU363098"/>
    </source>
</evidence>
<dbReference type="PANTHER" id="PTHR23079:SF55">
    <property type="entry name" value="RNA-DIRECTED RNA POLYMERASE"/>
    <property type="match status" value="1"/>
</dbReference>
<comment type="caution">
    <text evidence="3">The sequence shown here is derived from an EMBL/GenBank/DDBJ whole genome shotgun (WGS) entry which is preliminary data.</text>
</comment>